<sequence>MALPQVLVAVLTNAWLAVVICFFALITGALLTVVRTFKAKLVNKIVSLFISFIQGTPILVQIFLAYYALPAVGLNLSAISAGILALTVNSSVFITEIFRGGLRNLEDGQIEAAATLGLKPFHIWRLVIFPQLLRVCIPMLVSESSMVLKATALLSVITVVEGLRVAQQIGASEFSPFEPYLAVGAAFAAIYLVIVVIGKLLESRLALIGGRHES</sequence>
<organism evidence="11 12">
    <name type="scientific">Cognatishimia maritima</name>
    <dbReference type="NCBI Taxonomy" id="870908"/>
    <lineage>
        <taxon>Bacteria</taxon>
        <taxon>Pseudomonadati</taxon>
        <taxon>Pseudomonadota</taxon>
        <taxon>Alphaproteobacteria</taxon>
        <taxon>Rhodobacterales</taxon>
        <taxon>Paracoccaceae</taxon>
        <taxon>Cognatishimia</taxon>
    </lineage>
</organism>
<dbReference type="PROSITE" id="PS50928">
    <property type="entry name" value="ABC_TM1"/>
    <property type="match status" value="1"/>
</dbReference>
<feature type="domain" description="ABC transmembrane type-1" evidence="10">
    <location>
        <begin position="10"/>
        <end position="202"/>
    </location>
</feature>
<dbReference type="EMBL" id="FQWM01000003">
    <property type="protein sequence ID" value="SHH11282.1"/>
    <property type="molecule type" value="Genomic_DNA"/>
</dbReference>
<evidence type="ECO:0000256" key="7">
    <source>
        <dbReference type="ARBA" id="ARBA00022989"/>
    </source>
</evidence>
<dbReference type="STRING" id="870908.SAMN04488044_1935"/>
<dbReference type="GO" id="GO:0022857">
    <property type="term" value="F:transmembrane transporter activity"/>
    <property type="evidence" value="ECO:0007669"/>
    <property type="project" value="InterPro"/>
</dbReference>
<evidence type="ECO:0000256" key="8">
    <source>
        <dbReference type="ARBA" id="ARBA00023136"/>
    </source>
</evidence>
<feature type="transmembrane region" description="Helical" evidence="9">
    <location>
        <begin position="180"/>
        <end position="201"/>
    </location>
</feature>
<keyword evidence="12" id="KW-1185">Reference proteome</keyword>
<keyword evidence="7 9" id="KW-1133">Transmembrane helix</keyword>
<dbReference type="InterPro" id="IPR035906">
    <property type="entry name" value="MetI-like_sf"/>
</dbReference>
<gene>
    <name evidence="11" type="ORF">SAMN04488044_1935</name>
</gene>
<feature type="transmembrane region" description="Helical" evidence="9">
    <location>
        <begin position="74"/>
        <end position="94"/>
    </location>
</feature>
<evidence type="ECO:0000256" key="5">
    <source>
        <dbReference type="ARBA" id="ARBA00022692"/>
    </source>
</evidence>
<feature type="transmembrane region" description="Helical" evidence="9">
    <location>
        <begin position="135"/>
        <end position="160"/>
    </location>
</feature>
<dbReference type="CDD" id="cd06261">
    <property type="entry name" value="TM_PBP2"/>
    <property type="match status" value="1"/>
</dbReference>
<evidence type="ECO:0000313" key="12">
    <source>
        <dbReference type="Proteomes" id="UP000184211"/>
    </source>
</evidence>
<dbReference type="AlphaFoldDB" id="A0A1M5QB72"/>
<comment type="subcellular location">
    <subcellularLocation>
        <location evidence="1">Cell inner membrane</location>
        <topology evidence="1">Multi-pass membrane protein</topology>
    </subcellularLocation>
    <subcellularLocation>
        <location evidence="9">Cell membrane</location>
        <topology evidence="9">Multi-pass membrane protein</topology>
    </subcellularLocation>
</comment>
<comment type="similarity">
    <text evidence="2">Belongs to the binding-protein-dependent transport system permease family. HisMQ subfamily.</text>
</comment>
<dbReference type="InterPro" id="IPR043429">
    <property type="entry name" value="ArtM/GltK/GlnP/TcyL/YhdX-like"/>
</dbReference>
<keyword evidence="3 9" id="KW-0813">Transport</keyword>
<reference evidence="12" key="1">
    <citation type="submission" date="2016-11" db="EMBL/GenBank/DDBJ databases">
        <authorList>
            <person name="Varghese N."/>
            <person name="Submissions S."/>
        </authorList>
    </citation>
    <scope>NUCLEOTIDE SEQUENCE [LARGE SCALE GENOMIC DNA]</scope>
    <source>
        <strain evidence="12">DSM 28223</strain>
    </source>
</reference>
<dbReference type="GO" id="GO:0006865">
    <property type="term" value="P:amino acid transport"/>
    <property type="evidence" value="ECO:0007669"/>
    <property type="project" value="UniProtKB-KW"/>
</dbReference>
<dbReference type="Proteomes" id="UP000184211">
    <property type="component" value="Unassembled WGS sequence"/>
</dbReference>
<dbReference type="InterPro" id="IPR000515">
    <property type="entry name" value="MetI-like"/>
</dbReference>
<dbReference type="InterPro" id="IPR010065">
    <property type="entry name" value="AA_ABC_transptr_permease_3TM"/>
</dbReference>
<evidence type="ECO:0000313" key="11">
    <source>
        <dbReference type="EMBL" id="SHH11282.1"/>
    </source>
</evidence>
<evidence type="ECO:0000259" key="10">
    <source>
        <dbReference type="PROSITE" id="PS50928"/>
    </source>
</evidence>
<dbReference type="Gene3D" id="1.10.3720.10">
    <property type="entry name" value="MetI-like"/>
    <property type="match status" value="1"/>
</dbReference>
<evidence type="ECO:0000256" key="9">
    <source>
        <dbReference type="RuleBase" id="RU363032"/>
    </source>
</evidence>
<keyword evidence="5 9" id="KW-0812">Transmembrane</keyword>
<dbReference type="GO" id="GO:0043190">
    <property type="term" value="C:ATP-binding cassette (ABC) transporter complex"/>
    <property type="evidence" value="ECO:0007669"/>
    <property type="project" value="InterPro"/>
</dbReference>
<name>A0A1M5QB72_9RHOB</name>
<dbReference type="PANTHER" id="PTHR30614">
    <property type="entry name" value="MEMBRANE COMPONENT OF AMINO ACID ABC TRANSPORTER"/>
    <property type="match status" value="1"/>
</dbReference>
<proteinExistence type="inferred from homology"/>
<keyword evidence="6" id="KW-0029">Amino-acid transport</keyword>
<evidence type="ECO:0000256" key="6">
    <source>
        <dbReference type="ARBA" id="ARBA00022970"/>
    </source>
</evidence>
<evidence type="ECO:0000256" key="1">
    <source>
        <dbReference type="ARBA" id="ARBA00004429"/>
    </source>
</evidence>
<feature type="transmembrane region" description="Helical" evidence="9">
    <location>
        <begin position="45"/>
        <end position="68"/>
    </location>
</feature>
<dbReference type="SUPFAM" id="SSF161098">
    <property type="entry name" value="MetI-like"/>
    <property type="match status" value="1"/>
</dbReference>
<dbReference type="Pfam" id="PF00528">
    <property type="entry name" value="BPD_transp_1"/>
    <property type="match status" value="1"/>
</dbReference>
<accession>A0A1M5QB72</accession>
<keyword evidence="4" id="KW-1003">Cell membrane</keyword>
<evidence type="ECO:0000256" key="2">
    <source>
        <dbReference type="ARBA" id="ARBA00010072"/>
    </source>
</evidence>
<keyword evidence="8 9" id="KW-0472">Membrane</keyword>
<protein>
    <submittedName>
        <fullName evidence="11">Polar amino acid transport system permease protein</fullName>
    </submittedName>
</protein>
<dbReference type="NCBIfam" id="TIGR01726">
    <property type="entry name" value="HEQRo_perm_3TM"/>
    <property type="match status" value="1"/>
</dbReference>
<dbReference type="RefSeq" id="WP_165610507.1">
    <property type="nucleotide sequence ID" value="NZ_FQWM01000003.1"/>
</dbReference>
<evidence type="ECO:0000256" key="3">
    <source>
        <dbReference type="ARBA" id="ARBA00022448"/>
    </source>
</evidence>
<feature type="transmembrane region" description="Helical" evidence="9">
    <location>
        <begin position="6"/>
        <end position="33"/>
    </location>
</feature>
<dbReference type="PANTHER" id="PTHR30614:SF0">
    <property type="entry name" value="L-CYSTINE TRANSPORT SYSTEM PERMEASE PROTEIN TCYL"/>
    <property type="match status" value="1"/>
</dbReference>
<evidence type="ECO:0000256" key="4">
    <source>
        <dbReference type="ARBA" id="ARBA00022475"/>
    </source>
</evidence>